<evidence type="ECO:0000313" key="2">
    <source>
        <dbReference type="EMBL" id="ATN93094.1"/>
    </source>
</evidence>
<dbReference type="EMBL" id="MF957259">
    <property type="protein sequence ID" value="ATN93094.1"/>
    <property type="molecule type" value="Genomic_DNA"/>
</dbReference>
<keyword evidence="1" id="KW-0812">Transmembrane</keyword>
<evidence type="ECO:0000313" key="3">
    <source>
        <dbReference type="Proteomes" id="UP000231463"/>
    </source>
</evidence>
<sequence length="186" mass="22062">MTKFLKYASWIFLVPLDFISMVLAVVLAPFIVPFYSEKTGHLPKGFRWMETYDNPIDGDRGHIERWSKIRKIPVLGKYFQRVAWLWRNKAYNFAYYVLGRPATSEFHYRGNPNVESGSPDKAHHGWLFMWNDDAWGVFAAVPYLRIGKIQFYLRVYCGWKLKSLLSRPIPRAMLAFHINPFRFYKI</sequence>
<keyword evidence="3" id="KW-1185">Reference proteome</keyword>
<reference evidence="3" key="1">
    <citation type="submission" date="2017-09" db="EMBL/GenBank/DDBJ databases">
        <title>The complete genome of Salmonella phage Melville.</title>
        <authorList>
            <person name="Zhang K."/>
            <person name="Xie Y."/>
            <person name="Liu M."/>
            <person name="Gill J."/>
        </authorList>
    </citation>
    <scope>NUCLEOTIDE SEQUENCE [LARGE SCALE GENOMIC DNA]</scope>
</reference>
<keyword evidence="1" id="KW-1133">Transmembrane helix</keyword>
<dbReference type="Pfam" id="PF24027">
    <property type="entry name" value="DUF7338"/>
    <property type="match status" value="1"/>
</dbReference>
<keyword evidence="1" id="KW-0472">Membrane</keyword>
<dbReference type="Proteomes" id="UP000231463">
    <property type="component" value="Segment"/>
</dbReference>
<dbReference type="InterPro" id="IPR055762">
    <property type="entry name" value="DUF7338"/>
</dbReference>
<feature type="transmembrane region" description="Helical" evidence="1">
    <location>
        <begin position="7"/>
        <end position="32"/>
    </location>
</feature>
<proteinExistence type="predicted"/>
<name>A0A2D1GM62_9CAUD</name>
<organism evidence="2 3">
    <name type="scientific">Salmonella phage Melville</name>
    <dbReference type="NCBI Taxonomy" id="2041413"/>
    <lineage>
        <taxon>Viruses</taxon>
        <taxon>Duplodnaviria</taxon>
        <taxon>Heunggongvirae</taxon>
        <taxon>Uroviricota</taxon>
        <taxon>Caudoviricetes</taxon>
        <taxon>Pantevenvirales</taxon>
        <taxon>Straboviridae</taxon>
        <taxon>Tevenvirinae</taxon>
        <taxon>Gelderlandvirus</taxon>
        <taxon>Gelderlandvirus melville</taxon>
    </lineage>
</organism>
<protein>
    <submittedName>
        <fullName evidence="2">Uncharacterized protein</fullName>
    </submittedName>
</protein>
<evidence type="ECO:0000256" key="1">
    <source>
        <dbReference type="SAM" id="Phobius"/>
    </source>
</evidence>
<accession>A0A2D1GM62</accession>
<gene>
    <name evidence="2" type="ORF">CPT_Melville_120</name>
</gene>